<dbReference type="KEGG" id="nwl:NWFMUON74_40810"/>
<sequence>MSHNSVLPSAVADTLVRLATRALRNRRLMRAPIWLYRARLGFLFGSRMLLLEHTGRRSGARRYVVLEVIDPPEKNCYVVVSGFGDRSQWFRNLRADPRARVWVRHHGPADAMARTLDPDETAAALHSYITAHTRAWQTMKPAIENTLGAPIDDRGTGLPMVMLRITGR</sequence>
<evidence type="ECO:0008006" key="3">
    <source>
        <dbReference type="Google" id="ProtNLM"/>
    </source>
</evidence>
<keyword evidence="2" id="KW-1185">Reference proteome</keyword>
<reference evidence="1 2" key="1">
    <citation type="submission" date="2020-08" db="EMBL/GenBank/DDBJ databases">
        <title>Genome Sequencing of Nocardia wallacei strain FMUON74 and assembly.</title>
        <authorList>
            <person name="Toyokawa M."/>
            <person name="Uesaka K."/>
        </authorList>
    </citation>
    <scope>NUCLEOTIDE SEQUENCE [LARGE SCALE GENOMIC DNA]</scope>
    <source>
        <strain evidence="1 2">FMUON74</strain>
    </source>
</reference>
<evidence type="ECO:0000313" key="2">
    <source>
        <dbReference type="Proteomes" id="UP000516173"/>
    </source>
</evidence>
<evidence type="ECO:0000313" key="1">
    <source>
        <dbReference type="EMBL" id="BCK56309.1"/>
    </source>
</evidence>
<dbReference type="GO" id="GO:0016491">
    <property type="term" value="F:oxidoreductase activity"/>
    <property type="evidence" value="ECO:0007669"/>
    <property type="project" value="InterPro"/>
</dbReference>
<organism evidence="1 2">
    <name type="scientific">Nocardia wallacei</name>
    <dbReference type="NCBI Taxonomy" id="480035"/>
    <lineage>
        <taxon>Bacteria</taxon>
        <taxon>Bacillati</taxon>
        <taxon>Actinomycetota</taxon>
        <taxon>Actinomycetes</taxon>
        <taxon>Mycobacteriales</taxon>
        <taxon>Nocardiaceae</taxon>
        <taxon>Nocardia</taxon>
    </lineage>
</organism>
<dbReference type="Gene3D" id="2.30.110.10">
    <property type="entry name" value="Electron Transport, Fmn-binding Protein, Chain A"/>
    <property type="match status" value="1"/>
</dbReference>
<dbReference type="Pfam" id="PF04075">
    <property type="entry name" value="F420H2_quin_red"/>
    <property type="match status" value="1"/>
</dbReference>
<name>A0A7G1KQZ2_9NOCA</name>
<proteinExistence type="predicted"/>
<dbReference type="EMBL" id="AP023396">
    <property type="protein sequence ID" value="BCK56309.1"/>
    <property type="molecule type" value="Genomic_DNA"/>
</dbReference>
<accession>A0A7G1KQZ2</accession>
<gene>
    <name evidence="1" type="ORF">NWFMUON74_40810</name>
</gene>
<dbReference type="NCBIfam" id="TIGR00026">
    <property type="entry name" value="hi_GC_TIGR00026"/>
    <property type="match status" value="1"/>
</dbReference>
<dbReference type="InterPro" id="IPR012349">
    <property type="entry name" value="Split_barrel_FMN-bd"/>
</dbReference>
<dbReference type="Proteomes" id="UP000516173">
    <property type="component" value="Chromosome"/>
</dbReference>
<dbReference type="AlphaFoldDB" id="A0A7G1KQZ2"/>
<dbReference type="InterPro" id="IPR004378">
    <property type="entry name" value="F420H2_quin_Rdtase"/>
</dbReference>
<protein>
    <recommendedName>
        <fullName evidence="3">Nitroreductase</fullName>
    </recommendedName>
</protein>